<dbReference type="InterPro" id="IPR041496">
    <property type="entry name" value="YitH/HolE_GNAT"/>
</dbReference>
<dbReference type="PROSITE" id="PS51186">
    <property type="entry name" value="GNAT"/>
    <property type="match status" value="1"/>
</dbReference>
<dbReference type="InterPro" id="IPR052729">
    <property type="entry name" value="Acyl/Acetyltrans_Enzymes"/>
</dbReference>
<evidence type="ECO:0000313" key="2">
    <source>
        <dbReference type="EMBL" id="JAC68869.1"/>
    </source>
</evidence>
<dbReference type="PANTHER" id="PTHR47237:SF2">
    <property type="entry name" value="BLL4206 PROTEIN"/>
    <property type="match status" value="1"/>
</dbReference>
<dbReference type="Pfam" id="PF18014">
    <property type="entry name" value="Acetyltransf_18"/>
    <property type="match status" value="1"/>
</dbReference>
<dbReference type="InterPro" id="IPR016181">
    <property type="entry name" value="Acyl_CoA_acyltransferase"/>
</dbReference>
<sequence>MNPCQHCAGRVSCCSATRLNRNTSTAEVSALKVGPQVNVKSSKCGITKQLRKTTTSFLSSYRYETAGGQLCLLDGSPEPCEYFFRPIVLSDLDACQELMHAVHFDSSVLDWNTILKSQSEDVCAVFHRERIVGLVSAVPYLGGSKTQSSEKNVFGWLGNVVVRSSYRGRGIAGLLLEHGISFLLKRHGCLTAFLDASEMGRPMYRRHGFQDCALVHRMKVVDAGAANRWASELTGGGLAPVPTDYGVLPEVLNIDRHCFGADRQPSSSLSLQSGSLTVRFSEAARSVFRVSGQVRLRGRGLFLERWMRQIPGSSFHLRHSSGDLRGYSFTHERGGCAYIGPVVADDAEAARALIGASLQRLLPPARSRRRRRDVVVLVIGRLPAAGEPVALGLDWASELARNGFALEETTTRQALPAEPQPCRGRILPGDPWRVVAAGSLDLG</sequence>
<dbReference type="EMBL" id="GBEZ01017464">
    <property type="protein sequence ID" value="JAC68869.1"/>
    <property type="molecule type" value="Transcribed_RNA"/>
</dbReference>
<dbReference type="AlphaFoldDB" id="A0A061RDK0"/>
<protein>
    <recommendedName>
        <fullName evidence="1">N-acetyltransferase domain-containing protein</fullName>
    </recommendedName>
</protein>
<dbReference type="InterPro" id="IPR000182">
    <property type="entry name" value="GNAT_dom"/>
</dbReference>
<dbReference type="SUPFAM" id="SSF55729">
    <property type="entry name" value="Acyl-CoA N-acyltransferases (Nat)"/>
    <property type="match status" value="1"/>
</dbReference>
<feature type="domain" description="N-acetyltransferase" evidence="1">
    <location>
        <begin position="82"/>
        <end position="234"/>
    </location>
</feature>
<dbReference type="Gene3D" id="3.40.630.90">
    <property type="match status" value="1"/>
</dbReference>
<dbReference type="GO" id="GO:0016747">
    <property type="term" value="F:acyltransferase activity, transferring groups other than amino-acyl groups"/>
    <property type="evidence" value="ECO:0007669"/>
    <property type="project" value="InterPro"/>
</dbReference>
<reference evidence="2" key="1">
    <citation type="submission" date="2014-05" db="EMBL/GenBank/DDBJ databases">
        <title>The transcriptome of the halophilic microalga Tetraselmis sp. GSL018 isolated from the Great Salt Lake, Utah.</title>
        <authorList>
            <person name="Jinkerson R.E."/>
            <person name="D'Adamo S."/>
            <person name="Posewitz M.C."/>
        </authorList>
    </citation>
    <scope>NUCLEOTIDE SEQUENCE</scope>
    <source>
        <strain evidence="2">GSL018</strain>
    </source>
</reference>
<accession>A0A061RDK0</accession>
<gene>
    <name evidence="2" type="ORF">TSPGSL018_7731</name>
</gene>
<name>A0A061RDK0_9CHLO</name>
<dbReference type="PANTHER" id="PTHR47237">
    <property type="entry name" value="SLL0310 PROTEIN"/>
    <property type="match status" value="1"/>
</dbReference>
<evidence type="ECO:0000259" key="1">
    <source>
        <dbReference type="PROSITE" id="PS51186"/>
    </source>
</evidence>
<dbReference type="CDD" id="cd04301">
    <property type="entry name" value="NAT_SF"/>
    <property type="match status" value="1"/>
</dbReference>
<proteinExistence type="predicted"/>
<dbReference type="Gene3D" id="3.40.630.30">
    <property type="match status" value="1"/>
</dbReference>
<organism evidence="2">
    <name type="scientific">Tetraselmis sp. GSL018</name>
    <dbReference type="NCBI Taxonomy" id="582737"/>
    <lineage>
        <taxon>Eukaryota</taxon>
        <taxon>Viridiplantae</taxon>
        <taxon>Chlorophyta</taxon>
        <taxon>core chlorophytes</taxon>
        <taxon>Chlorodendrophyceae</taxon>
        <taxon>Chlorodendrales</taxon>
        <taxon>Chlorodendraceae</taxon>
        <taxon>Tetraselmis</taxon>
    </lineage>
</organism>
<dbReference type="Pfam" id="PF13508">
    <property type="entry name" value="Acetyltransf_7"/>
    <property type="match status" value="1"/>
</dbReference>